<sequence>MFGQVSTHGSEIGGYVWNKAFSTQAIKAINLRYDESLPIAEDYLFTSTFVAKTPGQYAYDPRILYTKVNRPNSTIHTASFADRNQERKVFKQIRELEHFMY</sequence>
<evidence type="ECO:0000313" key="1">
    <source>
        <dbReference type="EMBL" id="KRN94253.1"/>
    </source>
</evidence>
<dbReference type="EMBL" id="JQBX01000006">
    <property type="protein sequence ID" value="KRN94253.1"/>
    <property type="molecule type" value="Genomic_DNA"/>
</dbReference>
<proteinExistence type="predicted"/>
<comment type="caution">
    <text evidence="1">The sequence shown here is derived from an EMBL/GenBank/DDBJ whole genome shotgun (WGS) entry which is preliminary data.</text>
</comment>
<protein>
    <submittedName>
        <fullName evidence="1">Uncharacterized protein</fullName>
    </submittedName>
</protein>
<name>A0A0R2L5Q4_9LACO</name>
<accession>A0A0R2L5Q4</accession>
<keyword evidence="2" id="KW-1185">Reference proteome</keyword>
<reference evidence="1 2" key="1">
    <citation type="journal article" date="2015" name="Genome Announc.">
        <title>Expanding the biotechnology potential of lactobacilli through comparative genomics of 213 strains and associated genera.</title>
        <authorList>
            <person name="Sun Z."/>
            <person name="Harris H.M."/>
            <person name="McCann A."/>
            <person name="Guo C."/>
            <person name="Argimon S."/>
            <person name="Zhang W."/>
            <person name="Yang X."/>
            <person name="Jeffery I.B."/>
            <person name="Cooney J.C."/>
            <person name="Kagawa T.F."/>
            <person name="Liu W."/>
            <person name="Song Y."/>
            <person name="Salvetti E."/>
            <person name="Wrobel A."/>
            <person name="Rasinkangas P."/>
            <person name="Parkhill J."/>
            <person name="Rea M.C."/>
            <person name="O'Sullivan O."/>
            <person name="Ritari J."/>
            <person name="Douillard F.P."/>
            <person name="Paul Ross R."/>
            <person name="Yang R."/>
            <person name="Briner A.E."/>
            <person name="Felis G.E."/>
            <person name="de Vos W.M."/>
            <person name="Barrangou R."/>
            <person name="Klaenhammer T.R."/>
            <person name="Caufield P.W."/>
            <person name="Cui Y."/>
            <person name="Zhang H."/>
            <person name="O'Toole P.W."/>
        </authorList>
    </citation>
    <scope>NUCLEOTIDE SEQUENCE [LARGE SCALE GENOMIC DNA]</scope>
    <source>
        <strain evidence="1 2">DSM 18001</strain>
    </source>
</reference>
<dbReference type="Proteomes" id="UP000051859">
    <property type="component" value="Unassembled WGS sequence"/>
</dbReference>
<dbReference type="PATRIC" id="fig|331679.3.peg.1465"/>
<dbReference type="InterPro" id="IPR029044">
    <property type="entry name" value="Nucleotide-diphossugar_trans"/>
</dbReference>
<dbReference type="STRING" id="331679.IV81_GL001432"/>
<evidence type="ECO:0000313" key="2">
    <source>
        <dbReference type="Proteomes" id="UP000051859"/>
    </source>
</evidence>
<organism evidence="1 2">
    <name type="scientific">Pediococcus stilesii</name>
    <dbReference type="NCBI Taxonomy" id="331679"/>
    <lineage>
        <taxon>Bacteria</taxon>
        <taxon>Bacillati</taxon>
        <taxon>Bacillota</taxon>
        <taxon>Bacilli</taxon>
        <taxon>Lactobacillales</taxon>
        <taxon>Lactobacillaceae</taxon>
        <taxon>Pediococcus</taxon>
    </lineage>
</organism>
<gene>
    <name evidence="1" type="ORF">IV81_GL001432</name>
</gene>
<dbReference type="AlphaFoldDB" id="A0A0R2L5Q4"/>
<dbReference type="SUPFAM" id="SSF53448">
    <property type="entry name" value="Nucleotide-diphospho-sugar transferases"/>
    <property type="match status" value="1"/>
</dbReference>